<keyword evidence="5 9" id="KW-0949">S-adenosyl-L-methionine</keyword>
<dbReference type="HOGENOM" id="CLU_050910_0_1_6"/>
<feature type="binding site" evidence="9">
    <location>
        <position position="166"/>
    </location>
    <ligand>
        <name>substrate</name>
    </ligand>
</feature>
<comment type="pathway">
    <text evidence="7 9">tRNA modification; N(7)-methylguanine-tRNA biosynthesis.</text>
</comment>
<dbReference type="OrthoDB" id="9802090at2"/>
<dbReference type="Gene3D" id="3.40.50.150">
    <property type="entry name" value="Vaccinia Virus protein VP39"/>
    <property type="match status" value="1"/>
</dbReference>
<dbReference type="RefSeq" id="WP_002685912.1">
    <property type="nucleotide sequence ID" value="NZ_JH600070.1"/>
</dbReference>
<protein>
    <recommendedName>
        <fullName evidence="9">tRNA (guanine-N(7)-)-methyltransferase</fullName>
        <ecNumber evidence="9">2.1.1.33</ecNumber>
    </recommendedName>
    <alternativeName>
        <fullName evidence="9">tRNA (guanine(46)-N(7))-methyltransferase</fullName>
    </alternativeName>
    <alternativeName>
        <fullName evidence="9">tRNA(m7G46)-methyltransferase</fullName>
    </alternativeName>
</protein>
<evidence type="ECO:0000256" key="9">
    <source>
        <dbReference type="HAMAP-Rule" id="MF_01057"/>
    </source>
</evidence>
<dbReference type="AlphaFoldDB" id="I3CGI2"/>
<dbReference type="STRING" id="395493.BegalDRAFT_1851"/>
<dbReference type="InterPro" id="IPR029063">
    <property type="entry name" value="SAM-dependent_MTases_sf"/>
</dbReference>
<accession>I3CGI2</accession>
<evidence type="ECO:0000313" key="10">
    <source>
        <dbReference type="EMBL" id="EIJ42725.1"/>
    </source>
</evidence>
<evidence type="ECO:0000256" key="4">
    <source>
        <dbReference type="ARBA" id="ARBA00022679"/>
    </source>
</evidence>
<keyword evidence="4 9" id="KW-0808">Transferase</keyword>
<comment type="function">
    <text evidence="2 9">Catalyzes the formation of N(7)-methylguanine at position 46 (m7G46) in tRNA.</text>
</comment>
<evidence type="ECO:0000256" key="8">
    <source>
        <dbReference type="ARBA" id="ARBA00060767"/>
    </source>
</evidence>
<keyword evidence="11" id="KW-1185">Reference proteome</keyword>
<proteinExistence type="inferred from homology"/>
<comment type="catalytic activity">
    <reaction evidence="1 9">
        <text>guanosine(46) in tRNA + S-adenosyl-L-methionine = N(7)-methylguanosine(46) in tRNA + S-adenosyl-L-homocysteine</text>
        <dbReference type="Rhea" id="RHEA:42708"/>
        <dbReference type="Rhea" id="RHEA-COMP:10188"/>
        <dbReference type="Rhea" id="RHEA-COMP:10189"/>
        <dbReference type="ChEBI" id="CHEBI:57856"/>
        <dbReference type="ChEBI" id="CHEBI:59789"/>
        <dbReference type="ChEBI" id="CHEBI:74269"/>
        <dbReference type="ChEBI" id="CHEBI:74480"/>
        <dbReference type="EC" id="2.1.1.33"/>
    </reaction>
</comment>
<dbReference type="Pfam" id="PF02390">
    <property type="entry name" value="Methyltransf_4"/>
    <property type="match status" value="1"/>
</dbReference>
<dbReference type="CDD" id="cd02440">
    <property type="entry name" value="AdoMet_MTases"/>
    <property type="match status" value="1"/>
</dbReference>
<dbReference type="EMBL" id="JH600070">
    <property type="protein sequence ID" value="EIJ42725.1"/>
    <property type="molecule type" value="Genomic_DNA"/>
</dbReference>
<dbReference type="SUPFAM" id="SSF53335">
    <property type="entry name" value="S-adenosyl-L-methionine-dependent methyltransferases"/>
    <property type="match status" value="1"/>
</dbReference>
<dbReference type="PANTHER" id="PTHR23417">
    <property type="entry name" value="3-DEOXY-D-MANNO-OCTULOSONIC-ACID TRANSFERASE/TRNA GUANINE-N 7 - -METHYLTRANSFERASE"/>
    <property type="match status" value="1"/>
</dbReference>
<dbReference type="InterPro" id="IPR003358">
    <property type="entry name" value="tRNA_(Gua-N-7)_MeTrfase_Trmb"/>
</dbReference>
<evidence type="ECO:0000256" key="5">
    <source>
        <dbReference type="ARBA" id="ARBA00022691"/>
    </source>
</evidence>
<dbReference type="Proteomes" id="UP000005744">
    <property type="component" value="Unassembled WGS sequence"/>
</dbReference>
<name>I3CGI2_9GAMM</name>
<dbReference type="GO" id="GO:0043527">
    <property type="term" value="C:tRNA methyltransferase complex"/>
    <property type="evidence" value="ECO:0007669"/>
    <property type="project" value="TreeGrafter"/>
</dbReference>
<reference evidence="10 11" key="1">
    <citation type="submission" date="2011-11" db="EMBL/GenBank/DDBJ databases">
        <title>Improved High-Quality Draft sequence of Beggiatoa alba B18lD.</title>
        <authorList>
            <consortium name="US DOE Joint Genome Institute"/>
            <person name="Lucas S."/>
            <person name="Han J."/>
            <person name="Lapidus A."/>
            <person name="Cheng J.-F."/>
            <person name="Goodwin L."/>
            <person name="Pitluck S."/>
            <person name="Peters L."/>
            <person name="Mikhailova N."/>
            <person name="Held B."/>
            <person name="Detter J.C."/>
            <person name="Han C."/>
            <person name="Tapia R."/>
            <person name="Land M."/>
            <person name="Hauser L."/>
            <person name="Kyrpides N."/>
            <person name="Ivanova N."/>
            <person name="Pagani I."/>
            <person name="Samuel K."/>
            <person name="Teske A."/>
            <person name="Mueller J."/>
            <person name="Woyke T."/>
        </authorList>
    </citation>
    <scope>NUCLEOTIDE SEQUENCE [LARGE SCALE GENOMIC DNA]</scope>
    <source>
        <strain evidence="10 11">B18LD</strain>
    </source>
</reference>
<dbReference type="PROSITE" id="PS51625">
    <property type="entry name" value="SAM_MT_TRMB"/>
    <property type="match status" value="1"/>
</dbReference>
<feature type="binding site" evidence="9">
    <location>
        <position position="130"/>
    </location>
    <ligand>
        <name>S-adenosyl-L-methionine</name>
        <dbReference type="ChEBI" id="CHEBI:59789"/>
    </ligand>
</feature>
<evidence type="ECO:0000256" key="1">
    <source>
        <dbReference type="ARBA" id="ARBA00000142"/>
    </source>
</evidence>
<feature type="region of interest" description="Interaction with RNA" evidence="9">
    <location>
        <begin position="136"/>
        <end position="141"/>
    </location>
</feature>
<keyword evidence="3 9" id="KW-0489">Methyltransferase</keyword>
<evidence type="ECO:0000256" key="2">
    <source>
        <dbReference type="ARBA" id="ARBA00003015"/>
    </source>
</evidence>
<dbReference type="NCBIfam" id="TIGR00091">
    <property type="entry name" value="tRNA (guanosine(46)-N7)-methyltransferase TrmB"/>
    <property type="match status" value="1"/>
</dbReference>
<organism evidence="10 11">
    <name type="scientific">Beggiatoa alba B18LD</name>
    <dbReference type="NCBI Taxonomy" id="395493"/>
    <lineage>
        <taxon>Bacteria</taxon>
        <taxon>Pseudomonadati</taxon>
        <taxon>Pseudomonadota</taxon>
        <taxon>Gammaproteobacteria</taxon>
        <taxon>Thiotrichales</taxon>
        <taxon>Thiotrichaceae</taxon>
        <taxon>Beggiatoa</taxon>
    </lineage>
</organism>
<feature type="binding site" evidence="9">
    <location>
        <position position="107"/>
    </location>
    <ligand>
        <name>S-adenosyl-L-methionine</name>
        <dbReference type="ChEBI" id="CHEBI:59789"/>
    </ligand>
</feature>
<evidence type="ECO:0000313" key="11">
    <source>
        <dbReference type="Proteomes" id="UP000005744"/>
    </source>
</evidence>
<evidence type="ECO:0000256" key="7">
    <source>
        <dbReference type="ARBA" id="ARBA00060552"/>
    </source>
</evidence>
<comment type="similarity">
    <text evidence="8 9">Belongs to the class I-like SAM-binding methyltransferase superfamily. TrmB family.</text>
</comment>
<sequence length="229" mass="26181">MQSPSHIRSFVRRNGRMTPSQQLAYTDLWSHYGIEPDGVLDLNAIFARTQPKHLEIGFGMGDALIAMAQQHPDVDYIGIDVHLPGFGKVLKQIEAEQLSNIRLINGDAVLLLQHHLAIASLDAVYLFFPDPWHKKRHNKRRLVQPDFVELLASRLKVGGLFHLATDWQDYAEQMLQVVEACPHFQNLTAPNSYAPRPADRPLTKFELRGQRHGHGVWDLRYQKIEPTQD</sequence>
<feature type="binding site" evidence="9">
    <location>
        <position position="55"/>
    </location>
    <ligand>
        <name>S-adenosyl-L-methionine</name>
        <dbReference type="ChEBI" id="CHEBI:59789"/>
    </ligand>
</feature>
<gene>
    <name evidence="9" type="primary">trmB</name>
    <name evidence="10" type="ORF">BegalDRAFT_1851</name>
</gene>
<evidence type="ECO:0000256" key="6">
    <source>
        <dbReference type="ARBA" id="ARBA00022694"/>
    </source>
</evidence>
<keyword evidence="6 9" id="KW-0819">tRNA processing</keyword>
<dbReference type="PANTHER" id="PTHR23417:SF14">
    <property type="entry name" value="PENTACOTRIPEPTIDE-REPEAT REGION OF PRORP DOMAIN-CONTAINING PROTEIN"/>
    <property type="match status" value="1"/>
</dbReference>
<feature type="binding site" evidence="9">
    <location>
        <position position="80"/>
    </location>
    <ligand>
        <name>S-adenosyl-L-methionine</name>
        <dbReference type="ChEBI" id="CHEBI:59789"/>
    </ligand>
</feature>
<dbReference type="UniPathway" id="UPA00989"/>
<dbReference type="HAMAP" id="MF_01057">
    <property type="entry name" value="tRNA_methyltr_TrmB"/>
    <property type="match status" value="1"/>
</dbReference>
<feature type="binding site" evidence="9">
    <location>
        <position position="134"/>
    </location>
    <ligand>
        <name>substrate</name>
    </ligand>
</feature>
<dbReference type="EC" id="2.1.1.33" evidence="9"/>
<dbReference type="eggNOG" id="COG0220">
    <property type="taxonomic scope" value="Bacteria"/>
</dbReference>
<evidence type="ECO:0000256" key="3">
    <source>
        <dbReference type="ARBA" id="ARBA00022603"/>
    </source>
</evidence>
<dbReference type="InterPro" id="IPR055361">
    <property type="entry name" value="tRNA_methyltr_TrmB_bact"/>
</dbReference>
<feature type="binding site" evidence="9">
    <location>
        <begin position="203"/>
        <end position="206"/>
    </location>
    <ligand>
        <name>substrate</name>
    </ligand>
</feature>
<dbReference type="FunFam" id="3.40.50.150:FF:000035">
    <property type="entry name" value="tRNA (guanine-N(7)-)-methyltransferase"/>
    <property type="match status" value="1"/>
</dbReference>
<dbReference type="GO" id="GO:0008176">
    <property type="term" value="F:tRNA (guanine(46)-N7)-methyltransferase activity"/>
    <property type="evidence" value="ECO:0007669"/>
    <property type="project" value="UniProtKB-UniRule"/>
</dbReference>